<name>A0A543CD66_9ACTN</name>
<protein>
    <submittedName>
        <fullName evidence="2">Uncharacterized protein</fullName>
    </submittedName>
</protein>
<evidence type="ECO:0000313" key="3">
    <source>
        <dbReference type="Proteomes" id="UP000316096"/>
    </source>
</evidence>
<organism evidence="2 3">
    <name type="scientific">Actinoallomurus bryophytorum</name>
    <dbReference type="NCBI Taxonomy" id="1490222"/>
    <lineage>
        <taxon>Bacteria</taxon>
        <taxon>Bacillati</taxon>
        <taxon>Actinomycetota</taxon>
        <taxon>Actinomycetes</taxon>
        <taxon>Streptosporangiales</taxon>
        <taxon>Thermomonosporaceae</taxon>
        <taxon>Actinoallomurus</taxon>
    </lineage>
</organism>
<keyword evidence="1" id="KW-0812">Transmembrane</keyword>
<dbReference type="EMBL" id="VFOZ01000001">
    <property type="protein sequence ID" value="TQL95031.1"/>
    <property type="molecule type" value="Genomic_DNA"/>
</dbReference>
<sequence length="53" mass="5565">MPPTSPRSWTRPAVPTAGTVIAVTCVGWILGVRWGVLVLGGVGLRRPGLVLWG</sequence>
<proteinExistence type="predicted"/>
<evidence type="ECO:0000313" key="2">
    <source>
        <dbReference type="EMBL" id="TQL95031.1"/>
    </source>
</evidence>
<keyword evidence="3" id="KW-1185">Reference proteome</keyword>
<comment type="caution">
    <text evidence="2">The sequence shown here is derived from an EMBL/GenBank/DDBJ whole genome shotgun (WGS) entry which is preliminary data.</text>
</comment>
<reference evidence="2 3" key="1">
    <citation type="submission" date="2019-06" db="EMBL/GenBank/DDBJ databases">
        <title>Sequencing the genomes of 1000 actinobacteria strains.</title>
        <authorList>
            <person name="Klenk H.-P."/>
        </authorList>
    </citation>
    <scope>NUCLEOTIDE SEQUENCE [LARGE SCALE GENOMIC DNA]</scope>
    <source>
        <strain evidence="2 3">DSM 102200</strain>
    </source>
</reference>
<evidence type="ECO:0000256" key="1">
    <source>
        <dbReference type="SAM" id="Phobius"/>
    </source>
</evidence>
<feature type="transmembrane region" description="Helical" evidence="1">
    <location>
        <begin position="20"/>
        <end position="44"/>
    </location>
</feature>
<gene>
    <name evidence="2" type="ORF">FB559_0524</name>
</gene>
<keyword evidence="1" id="KW-1133">Transmembrane helix</keyword>
<keyword evidence="1" id="KW-0472">Membrane</keyword>
<accession>A0A543CD66</accession>
<dbReference type="Proteomes" id="UP000316096">
    <property type="component" value="Unassembled WGS sequence"/>
</dbReference>
<dbReference type="AlphaFoldDB" id="A0A543CD66"/>